<comment type="subcellular location">
    <subcellularLocation>
        <location evidence="1">Secreted</location>
    </subcellularLocation>
</comment>
<evidence type="ECO:0000259" key="9">
    <source>
        <dbReference type="PROSITE" id="PS50853"/>
    </source>
</evidence>
<evidence type="ECO:0000256" key="1">
    <source>
        <dbReference type="ARBA" id="ARBA00004613"/>
    </source>
</evidence>
<dbReference type="InterPro" id="IPR014756">
    <property type="entry name" value="Ig_E-set"/>
</dbReference>
<keyword evidence="5" id="KW-0119">Carbohydrate metabolism</keyword>
<dbReference type="AlphaFoldDB" id="A0A7X3K0C5"/>
<evidence type="ECO:0000256" key="2">
    <source>
        <dbReference type="ARBA" id="ARBA00022525"/>
    </source>
</evidence>
<dbReference type="InterPro" id="IPR004302">
    <property type="entry name" value="Cellulose/chitin-bd_N"/>
</dbReference>
<dbReference type="Gene3D" id="2.70.50.50">
    <property type="entry name" value="chitin-binding protein cbp21"/>
    <property type="match status" value="1"/>
</dbReference>
<feature type="domain" description="Fibronectin type-III" evidence="9">
    <location>
        <begin position="215"/>
        <end position="300"/>
    </location>
</feature>
<dbReference type="SUPFAM" id="SSF49265">
    <property type="entry name" value="Fibronectin type III"/>
    <property type="match status" value="1"/>
</dbReference>
<keyword evidence="8" id="KW-0812">Transmembrane</keyword>
<dbReference type="Pfam" id="PF02839">
    <property type="entry name" value="CBM_5_12"/>
    <property type="match status" value="1"/>
</dbReference>
<dbReference type="OrthoDB" id="2702399at2"/>
<dbReference type="InterPro" id="IPR013783">
    <property type="entry name" value="Ig-like_fold"/>
</dbReference>
<proteinExistence type="predicted"/>
<reference evidence="10 11" key="1">
    <citation type="journal article" date="2019" name="Microorganisms">
        <title>Paenibacillus lutrae sp. nov., A Chitinolytic Species Isolated from A River Otter in Castril Natural Park, Granada, Spain.</title>
        <authorList>
            <person name="Rodriguez M."/>
            <person name="Reina J.C."/>
            <person name="Bejar V."/>
            <person name="Llamas I."/>
        </authorList>
    </citation>
    <scope>NUCLEOTIDE SEQUENCE [LARGE SCALE GENOMIC DNA]</scope>
    <source>
        <strain evidence="10 11">N10</strain>
    </source>
</reference>
<protein>
    <submittedName>
        <fullName evidence="10">Chitin-binding protein</fullName>
    </submittedName>
</protein>
<dbReference type="InterPro" id="IPR036573">
    <property type="entry name" value="CBM_sf_5/12"/>
</dbReference>
<dbReference type="PANTHER" id="PTHR34823:SF1">
    <property type="entry name" value="CHITIN-BINDING TYPE-4 DOMAIN-CONTAINING PROTEIN"/>
    <property type="match status" value="1"/>
</dbReference>
<evidence type="ECO:0000313" key="10">
    <source>
        <dbReference type="EMBL" id="MVP01104.1"/>
    </source>
</evidence>
<evidence type="ECO:0000256" key="4">
    <source>
        <dbReference type="ARBA" id="ARBA00022801"/>
    </source>
</evidence>
<dbReference type="SUPFAM" id="SSF81296">
    <property type="entry name" value="E set domains"/>
    <property type="match status" value="1"/>
</dbReference>
<keyword evidence="4" id="KW-0378">Hydrolase</keyword>
<evidence type="ECO:0000256" key="7">
    <source>
        <dbReference type="ARBA" id="ARBA00023326"/>
    </source>
</evidence>
<feature type="transmembrane region" description="Helical" evidence="8">
    <location>
        <begin position="12"/>
        <end position="31"/>
    </location>
</feature>
<keyword evidence="8" id="KW-1133">Transmembrane helix</keyword>
<keyword evidence="11" id="KW-1185">Reference proteome</keyword>
<evidence type="ECO:0000256" key="5">
    <source>
        <dbReference type="ARBA" id="ARBA00023277"/>
    </source>
</evidence>
<evidence type="ECO:0000313" key="11">
    <source>
        <dbReference type="Proteomes" id="UP000490800"/>
    </source>
</evidence>
<dbReference type="PROSITE" id="PS50853">
    <property type="entry name" value="FN3"/>
    <property type="match status" value="1"/>
</dbReference>
<name>A0A7X3K0C5_9BACL</name>
<evidence type="ECO:0000256" key="6">
    <source>
        <dbReference type="ARBA" id="ARBA00023295"/>
    </source>
</evidence>
<dbReference type="SMART" id="SM00495">
    <property type="entry name" value="ChtBD3"/>
    <property type="match status" value="1"/>
</dbReference>
<dbReference type="FunFam" id="2.70.50.50:FF:000001">
    <property type="entry name" value="Chitin-binding protein"/>
    <property type="match status" value="1"/>
</dbReference>
<dbReference type="InterPro" id="IPR003961">
    <property type="entry name" value="FN3_dom"/>
</dbReference>
<dbReference type="InterPro" id="IPR051024">
    <property type="entry name" value="GlcNAc_Chitin_IntDeg"/>
</dbReference>
<keyword evidence="2" id="KW-0964">Secreted</keyword>
<comment type="caution">
    <text evidence="10">The sequence shown here is derived from an EMBL/GenBank/DDBJ whole genome shotgun (WGS) entry which is preliminary data.</text>
</comment>
<gene>
    <name evidence="10" type="ORF">EDM21_16530</name>
</gene>
<organism evidence="10 11">
    <name type="scientific">Paenibacillus lutrae</name>
    <dbReference type="NCBI Taxonomy" id="2078573"/>
    <lineage>
        <taxon>Bacteria</taxon>
        <taxon>Bacillati</taxon>
        <taxon>Bacillota</taxon>
        <taxon>Bacilli</taxon>
        <taxon>Bacillales</taxon>
        <taxon>Paenibacillaceae</taxon>
        <taxon>Paenibacillus</taxon>
    </lineage>
</organism>
<dbReference type="Gene3D" id="2.60.40.10">
    <property type="entry name" value="Immunoglobulins"/>
    <property type="match status" value="1"/>
</dbReference>
<sequence length="346" mass="36211">MVQQTRLFKVSPVLTGIVMVMLAVAFSLLFAKSASAHGYIEGPASRAALCKTGANVGCGAIQYEPQSLEAKGNYPAAGPADGQIAGAGAFPELNVQTADRWTKVNLNTGANNFTWKLTAAHATKEWKYYITKPGWNPNKTLARSDFDLFCSFNDGGKRPDFSVTHSCNIPTDRTGYNVILAVWEISDTGNAFYNVIDVNLGGNNGGGATPAAPSTPANLTSSAQTTSSVSLSWSASTAASGIKNYEVYRNNTLVGTTTTTSYSDAGLTANTTYSYTVKAVDNAGTKSIASSALSVKTAGDSSAFPAWNAATAYVGGSKVTHNGVSYQAKWWTQGETPGSAGVWQAI</sequence>
<dbReference type="Proteomes" id="UP000490800">
    <property type="component" value="Unassembled WGS sequence"/>
</dbReference>
<dbReference type="CDD" id="cd12215">
    <property type="entry name" value="ChiC_BD"/>
    <property type="match status" value="1"/>
</dbReference>
<dbReference type="GO" id="GO:0030246">
    <property type="term" value="F:carbohydrate binding"/>
    <property type="evidence" value="ECO:0007669"/>
    <property type="project" value="InterPro"/>
</dbReference>
<dbReference type="GO" id="GO:0005576">
    <property type="term" value="C:extracellular region"/>
    <property type="evidence" value="ECO:0007669"/>
    <property type="project" value="UniProtKB-SubCell"/>
</dbReference>
<dbReference type="Pfam" id="PF00041">
    <property type="entry name" value="fn3"/>
    <property type="match status" value="1"/>
</dbReference>
<accession>A0A7X3K0C5</accession>
<dbReference type="Pfam" id="PF03067">
    <property type="entry name" value="LPMO_10"/>
    <property type="match status" value="1"/>
</dbReference>
<dbReference type="PANTHER" id="PTHR34823">
    <property type="entry name" value="GLCNAC-BINDING PROTEIN A"/>
    <property type="match status" value="1"/>
</dbReference>
<dbReference type="Gene3D" id="2.10.10.20">
    <property type="entry name" value="Carbohydrate-binding module superfamily 5/12"/>
    <property type="match status" value="1"/>
</dbReference>
<keyword evidence="6" id="KW-0326">Glycosidase</keyword>
<keyword evidence="8" id="KW-0472">Membrane</keyword>
<evidence type="ECO:0000256" key="8">
    <source>
        <dbReference type="SAM" id="Phobius"/>
    </source>
</evidence>
<dbReference type="EMBL" id="RHLK01000010">
    <property type="protein sequence ID" value="MVP01104.1"/>
    <property type="molecule type" value="Genomic_DNA"/>
</dbReference>
<keyword evidence="3" id="KW-0732">Signal</keyword>
<dbReference type="RefSeq" id="WP_157337210.1">
    <property type="nucleotide sequence ID" value="NZ_RHLK01000010.1"/>
</dbReference>
<dbReference type="InterPro" id="IPR003610">
    <property type="entry name" value="CBM5/12"/>
</dbReference>
<dbReference type="SMART" id="SM00060">
    <property type="entry name" value="FN3"/>
    <property type="match status" value="1"/>
</dbReference>
<dbReference type="FunFam" id="2.60.40.10:FF:001114">
    <property type="entry name" value="Chitinase A1"/>
    <property type="match status" value="1"/>
</dbReference>
<dbReference type="SUPFAM" id="SSF51055">
    <property type="entry name" value="Carbohydrate binding domain"/>
    <property type="match status" value="1"/>
</dbReference>
<dbReference type="InterPro" id="IPR036116">
    <property type="entry name" value="FN3_sf"/>
</dbReference>
<evidence type="ECO:0000256" key="3">
    <source>
        <dbReference type="ARBA" id="ARBA00022729"/>
    </source>
</evidence>
<keyword evidence="7" id="KW-0624">Polysaccharide degradation</keyword>
<dbReference type="CDD" id="cd21177">
    <property type="entry name" value="LPMO_AA10"/>
    <property type="match status" value="1"/>
</dbReference>
<dbReference type="GO" id="GO:0000272">
    <property type="term" value="P:polysaccharide catabolic process"/>
    <property type="evidence" value="ECO:0007669"/>
    <property type="project" value="UniProtKB-KW"/>
</dbReference>
<dbReference type="GO" id="GO:0004553">
    <property type="term" value="F:hydrolase activity, hydrolyzing O-glycosyl compounds"/>
    <property type="evidence" value="ECO:0007669"/>
    <property type="project" value="InterPro"/>
</dbReference>